<accession>X0UBI7</accession>
<comment type="caution">
    <text evidence="1">The sequence shown here is derived from an EMBL/GenBank/DDBJ whole genome shotgun (WGS) entry which is preliminary data.</text>
</comment>
<dbReference type="AlphaFoldDB" id="X0UBI7"/>
<reference evidence="1" key="1">
    <citation type="journal article" date="2014" name="Front. Microbiol.">
        <title>High frequency of phylogenetically diverse reductive dehalogenase-homologous genes in deep subseafloor sedimentary metagenomes.</title>
        <authorList>
            <person name="Kawai M."/>
            <person name="Futagami T."/>
            <person name="Toyoda A."/>
            <person name="Takaki Y."/>
            <person name="Nishi S."/>
            <person name="Hori S."/>
            <person name="Arai W."/>
            <person name="Tsubouchi T."/>
            <person name="Morono Y."/>
            <person name="Uchiyama I."/>
            <person name="Ito T."/>
            <person name="Fujiyama A."/>
            <person name="Inagaki F."/>
            <person name="Takami H."/>
        </authorList>
    </citation>
    <scope>NUCLEOTIDE SEQUENCE</scope>
    <source>
        <strain evidence="1">Expedition CK06-06</strain>
    </source>
</reference>
<evidence type="ECO:0000313" key="1">
    <source>
        <dbReference type="EMBL" id="GAF97732.1"/>
    </source>
</evidence>
<dbReference type="EMBL" id="BARS01016098">
    <property type="protein sequence ID" value="GAF97732.1"/>
    <property type="molecule type" value="Genomic_DNA"/>
</dbReference>
<gene>
    <name evidence="1" type="ORF">S01H1_26554</name>
</gene>
<proteinExistence type="predicted"/>
<sequence length="214" mass="24289">MSRRFTTWLLKNADGETLEIEVRTERNPEGDRFFVNLRNIVPLEEGRTAYTGTDVQQLEEQVKKIVAKQGAIAWAPWLQIKVRRWGQGDKPGQILVKDEGERGCGLDVDVTPVDLGTRTTGEKVHREHQKGNYRDLRVESGWPDAGEDDWHVHNEVEMVALVKDTEENRTALNAIFAGMERLSEALQALMAPERIEQTLVRALQTNLLPAPPEE</sequence>
<protein>
    <submittedName>
        <fullName evidence="1">Uncharacterized protein</fullName>
    </submittedName>
</protein>
<organism evidence="1">
    <name type="scientific">marine sediment metagenome</name>
    <dbReference type="NCBI Taxonomy" id="412755"/>
    <lineage>
        <taxon>unclassified sequences</taxon>
        <taxon>metagenomes</taxon>
        <taxon>ecological metagenomes</taxon>
    </lineage>
</organism>
<name>X0UBI7_9ZZZZ</name>